<protein>
    <submittedName>
        <fullName evidence="2">Uncharacterized protein</fullName>
    </submittedName>
</protein>
<keyword evidence="3" id="KW-1185">Reference proteome</keyword>
<dbReference type="Proteomes" id="UP000828390">
    <property type="component" value="Unassembled WGS sequence"/>
</dbReference>
<name>A0A9D4KR59_DREPO</name>
<accession>A0A9D4KR59</accession>
<keyword evidence="1" id="KW-0175">Coiled coil</keyword>
<evidence type="ECO:0000313" key="2">
    <source>
        <dbReference type="EMBL" id="KAH3844173.1"/>
    </source>
</evidence>
<evidence type="ECO:0000313" key="3">
    <source>
        <dbReference type="Proteomes" id="UP000828390"/>
    </source>
</evidence>
<evidence type="ECO:0000256" key="1">
    <source>
        <dbReference type="SAM" id="Coils"/>
    </source>
</evidence>
<reference evidence="2" key="1">
    <citation type="journal article" date="2019" name="bioRxiv">
        <title>The Genome of the Zebra Mussel, Dreissena polymorpha: A Resource for Invasive Species Research.</title>
        <authorList>
            <person name="McCartney M.A."/>
            <person name="Auch B."/>
            <person name="Kono T."/>
            <person name="Mallez S."/>
            <person name="Zhang Y."/>
            <person name="Obille A."/>
            <person name="Becker A."/>
            <person name="Abrahante J.E."/>
            <person name="Garbe J."/>
            <person name="Badalamenti J.P."/>
            <person name="Herman A."/>
            <person name="Mangelson H."/>
            <person name="Liachko I."/>
            <person name="Sullivan S."/>
            <person name="Sone E.D."/>
            <person name="Koren S."/>
            <person name="Silverstein K.A.T."/>
            <person name="Beckman K.B."/>
            <person name="Gohl D.M."/>
        </authorList>
    </citation>
    <scope>NUCLEOTIDE SEQUENCE</scope>
    <source>
        <strain evidence="2">Duluth1</strain>
        <tissue evidence="2">Whole animal</tissue>
    </source>
</reference>
<dbReference type="EMBL" id="JAIWYP010000003">
    <property type="protein sequence ID" value="KAH3844173.1"/>
    <property type="molecule type" value="Genomic_DNA"/>
</dbReference>
<reference evidence="2" key="2">
    <citation type="submission" date="2020-11" db="EMBL/GenBank/DDBJ databases">
        <authorList>
            <person name="McCartney M.A."/>
            <person name="Auch B."/>
            <person name="Kono T."/>
            <person name="Mallez S."/>
            <person name="Becker A."/>
            <person name="Gohl D.M."/>
            <person name="Silverstein K.A.T."/>
            <person name="Koren S."/>
            <person name="Bechman K.B."/>
            <person name="Herman A."/>
            <person name="Abrahante J.E."/>
            <person name="Garbe J."/>
        </authorList>
    </citation>
    <scope>NUCLEOTIDE SEQUENCE</scope>
    <source>
        <strain evidence="2">Duluth1</strain>
        <tissue evidence="2">Whole animal</tissue>
    </source>
</reference>
<proteinExistence type="predicted"/>
<sequence>MVHVKAGAKLLEDAEQHQIQEEELEKNLENYTILDLQTEILGMTVSIPSLP</sequence>
<feature type="coiled-coil region" evidence="1">
    <location>
        <begin position="7"/>
        <end position="34"/>
    </location>
</feature>
<dbReference type="AlphaFoldDB" id="A0A9D4KR59"/>
<gene>
    <name evidence="2" type="ORF">DPMN_086428</name>
</gene>
<comment type="caution">
    <text evidence="2">The sequence shown here is derived from an EMBL/GenBank/DDBJ whole genome shotgun (WGS) entry which is preliminary data.</text>
</comment>
<organism evidence="2 3">
    <name type="scientific">Dreissena polymorpha</name>
    <name type="common">Zebra mussel</name>
    <name type="synonym">Mytilus polymorpha</name>
    <dbReference type="NCBI Taxonomy" id="45954"/>
    <lineage>
        <taxon>Eukaryota</taxon>
        <taxon>Metazoa</taxon>
        <taxon>Spiralia</taxon>
        <taxon>Lophotrochozoa</taxon>
        <taxon>Mollusca</taxon>
        <taxon>Bivalvia</taxon>
        <taxon>Autobranchia</taxon>
        <taxon>Heteroconchia</taxon>
        <taxon>Euheterodonta</taxon>
        <taxon>Imparidentia</taxon>
        <taxon>Neoheterodontei</taxon>
        <taxon>Myida</taxon>
        <taxon>Dreissenoidea</taxon>
        <taxon>Dreissenidae</taxon>
        <taxon>Dreissena</taxon>
    </lineage>
</organism>